<feature type="compositionally biased region" description="Basic and acidic residues" evidence="1">
    <location>
        <begin position="10"/>
        <end position="63"/>
    </location>
</feature>
<sequence>MTTRNPCDLSEVRVHDNRRSPLTRTDRVRVSRKTQEVRVHDNRRSPLTRTDRVRVSRKTQEAV</sequence>
<evidence type="ECO:0000313" key="2">
    <source>
        <dbReference type="EMBL" id="MFD2800916.1"/>
    </source>
</evidence>
<organism evidence="2 3">
    <name type="scientific">Prauserella oleivorans</name>
    <dbReference type="NCBI Taxonomy" id="1478153"/>
    <lineage>
        <taxon>Bacteria</taxon>
        <taxon>Bacillati</taxon>
        <taxon>Actinomycetota</taxon>
        <taxon>Actinomycetes</taxon>
        <taxon>Pseudonocardiales</taxon>
        <taxon>Pseudonocardiaceae</taxon>
        <taxon>Prauserella</taxon>
    </lineage>
</organism>
<evidence type="ECO:0000256" key="1">
    <source>
        <dbReference type="SAM" id="MobiDB-lite"/>
    </source>
</evidence>
<comment type="caution">
    <text evidence="2">The sequence shown here is derived from an EMBL/GenBank/DDBJ whole genome shotgun (WGS) entry which is preliminary data.</text>
</comment>
<proteinExistence type="predicted"/>
<protein>
    <submittedName>
        <fullName evidence="2">Uncharacterized protein</fullName>
    </submittedName>
</protein>
<feature type="region of interest" description="Disordered" evidence="1">
    <location>
        <begin position="1"/>
        <end position="63"/>
    </location>
</feature>
<evidence type="ECO:0000313" key="3">
    <source>
        <dbReference type="Proteomes" id="UP001597478"/>
    </source>
</evidence>
<gene>
    <name evidence="2" type="ORF">ACFS2C_16110</name>
</gene>
<keyword evidence="3" id="KW-1185">Reference proteome</keyword>
<accession>A0ABW5WCD8</accession>
<reference evidence="3" key="1">
    <citation type="journal article" date="2019" name="Int. J. Syst. Evol. Microbiol.">
        <title>The Global Catalogue of Microorganisms (GCM) 10K type strain sequencing project: providing services to taxonomists for standard genome sequencing and annotation.</title>
        <authorList>
            <consortium name="The Broad Institute Genomics Platform"/>
            <consortium name="The Broad Institute Genome Sequencing Center for Infectious Disease"/>
            <person name="Wu L."/>
            <person name="Ma J."/>
        </authorList>
    </citation>
    <scope>NUCLEOTIDE SEQUENCE [LARGE SCALE GENOMIC DNA]</scope>
    <source>
        <strain evidence="3">IBRC-M 10906</strain>
    </source>
</reference>
<dbReference type="Proteomes" id="UP001597478">
    <property type="component" value="Unassembled WGS sequence"/>
</dbReference>
<dbReference type="EMBL" id="JBHUOF010000021">
    <property type="protein sequence ID" value="MFD2800916.1"/>
    <property type="molecule type" value="Genomic_DNA"/>
</dbReference>
<dbReference type="RefSeq" id="WP_377514103.1">
    <property type="nucleotide sequence ID" value="NZ_JBHUOF010000021.1"/>
</dbReference>
<name>A0ABW5WCD8_9PSEU</name>